<dbReference type="STRING" id="40998.A0A2P7YFX0"/>
<name>A0A2P7YFX0_9PEZI</name>
<dbReference type="InterPro" id="IPR050797">
    <property type="entry name" value="Carb_Metab_Trans_Reg"/>
</dbReference>
<comment type="caution">
    <text evidence="3">The sequence shown here is derived from an EMBL/GenBank/DDBJ whole genome shotgun (WGS) entry which is preliminary data.</text>
</comment>
<protein>
    <recommendedName>
        <fullName evidence="2">Zn(2)-C6 fungal-type domain-containing protein</fullName>
    </recommendedName>
</protein>
<evidence type="ECO:0000313" key="4">
    <source>
        <dbReference type="Proteomes" id="UP000243723"/>
    </source>
</evidence>
<dbReference type="Proteomes" id="UP000243723">
    <property type="component" value="Unassembled WGS sequence"/>
</dbReference>
<feature type="domain" description="Zn(2)-C6 fungal-type" evidence="2">
    <location>
        <begin position="22"/>
        <end position="51"/>
    </location>
</feature>
<evidence type="ECO:0000259" key="2">
    <source>
        <dbReference type="PROSITE" id="PS50048"/>
    </source>
</evidence>
<dbReference type="PROSITE" id="PS00463">
    <property type="entry name" value="ZN2_CY6_FUNGAL_1"/>
    <property type="match status" value="1"/>
</dbReference>
<reference evidence="3 4" key="1">
    <citation type="submission" date="2017-05" db="EMBL/GenBank/DDBJ databases">
        <title>Draft genome sequence of Elsinoe australis.</title>
        <authorList>
            <person name="Cheng Q."/>
        </authorList>
    </citation>
    <scope>NUCLEOTIDE SEQUENCE [LARGE SCALE GENOMIC DNA]</scope>
    <source>
        <strain evidence="3 4">NL1</strain>
    </source>
</reference>
<dbReference type="CDD" id="cd00067">
    <property type="entry name" value="GAL4"/>
    <property type="match status" value="1"/>
</dbReference>
<dbReference type="OrthoDB" id="2740448at2759"/>
<dbReference type="SUPFAM" id="SSF57701">
    <property type="entry name" value="Zn2/Cys6 DNA-binding domain"/>
    <property type="match status" value="1"/>
</dbReference>
<keyword evidence="4" id="KW-1185">Reference proteome</keyword>
<gene>
    <name evidence="3" type="ORF">B9Z65_1452</name>
</gene>
<dbReference type="CDD" id="cd12148">
    <property type="entry name" value="fungal_TF_MHR"/>
    <property type="match status" value="1"/>
</dbReference>
<dbReference type="PROSITE" id="PS50048">
    <property type="entry name" value="ZN2_CY6_FUNGAL_2"/>
    <property type="match status" value="1"/>
</dbReference>
<dbReference type="PANTHER" id="PTHR31668">
    <property type="entry name" value="GLUCOSE TRANSPORT TRANSCRIPTION REGULATOR RGT1-RELATED-RELATED"/>
    <property type="match status" value="1"/>
</dbReference>
<dbReference type="GO" id="GO:0000981">
    <property type="term" value="F:DNA-binding transcription factor activity, RNA polymerase II-specific"/>
    <property type="evidence" value="ECO:0007669"/>
    <property type="project" value="InterPro"/>
</dbReference>
<dbReference type="PANTHER" id="PTHR31668:SF24">
    <property type="entry name" value="TRANSCRIPTION FACTOR, PUTATIVE-RELATED"/>
    <property type="match status" value="1"/>
</dbReference>
<dbReference type="Pfam" id="PF00172">
    <property type="entry name" value="Zn_clus"/>
    <property type="match status" value="1"/>
</dbReference>
<dbReference type="InterPro" id="IPR001138">
    <property type="entry name" value="Zn2Cys6_DnaBD"/>
</dbReference>
<dbReference type="Gene3D" id="4.10.240.10">
    <property type="entry name" value="Zn(2)-C6 fungal-type DNA-binding domain"/>
    <property type="match status" value="1"/>
</dbReference>
<dbReference type="AlphaFoldDB" id="A0A2P7YFX0"/>
<accession>A0A2P7YFX0</accession>
<keyword evidence="1" id="KW-0539">Nucleus</keyword>
<sequence length="538" mass="60812">MQMEITYEAPTSDPTIRRSSRACDACRRRKVRCNGATRCQQCAHLDIKCIYTATPSKRSRKTAAPRGTIIQACRSDIQPPPPPAVLSATSPSSLFSDISSPTSGISPGRTGARHSFSAGPVDPNFFYELLPEYIDAVYPVNPVITADEVRTCIARMYSDEEALCFLYVFAAVTISLSHVDRGSDAKDQISSLLSSCFDHRKPLSHLNMPPSILRVMTSVFLEICLMNLSKPDLGHFYLNEAICQLAMLHIDDPAVMAALPHPERCRRERLYWECFIHERFSAVVHDRVVVLDPLPELPPYDPTIDYAICQGWIYTIRVFSTIDRDFVAYWLRHREPDPEWVRQRHRELEDSQWRAEVSMLPAMQQADIIVTRQWLRTVLWQIAIRSMLLTTSGRSSPSAHTVPSSNSISLTLPLTLSHELKTFLSAFSYKEVGVHGSGILHKLFEIANAIVDVVLQLPDAKEEDTRERVRDLLFLKKLIFGFPRVERLHRRILEEKFELVRGLGWGAGDWGEDGGGSVEGIGEDEERRLGVRGLVELL</sequence>
<dbReference type="SMART" id="SM00066">
    <property type="entry name" value="GAL4"/>
    <property type="match status" value="1"/>
</dbReference>
<dbReference type="InterPro" id="IPR036864">
    <property type="entry name" value="Zn2-C6_fun-type_DNA-bd_sf"/>
</dbReference>
<dbReference type="EMBL" id="NHZQ01000445">
    <property type="protein sequence ID" value="PSK34869.1"/>
    <property type="molecule type" value="Genomic_DNA"/>
</dbReference>
<proteinExistence type="predicted"/>
<evidence type="ECO:0000256" key="1">
    <source>
        <dbReference type="ARBA" id="ARBA00023242"/>
    </source>
</evidence>
<evidence type="ECO:0000313" key="3">
    <source>
        <dbReference type="EMBL" id="PSK34869.1"/>
    </source>
</evidence>
<dbReference type="GO" id="GO:0008270">
    <property type="term" value="F:zinc ion binding"/>
    <property type="evidence" value="ECO:0007669"/>
    <property type="project" value="InterPro"/>
</dbReference>
<organism evidence="3 4">
    <name type="scientific">Elsinoe australis</name>
    <dbReference type="NCBI Taxonomy" id="40998"/>
    <lineage>
        <taxon>Eukaryota</taxon>
        <taxon>Fungi</taxon>
        <taxon>Dikarya</taxon>
        <taxon>Ascomycota</taxon>
        <taxon>Pezizomycotina</taxon>
        <taxon>Dothideomycetes</taxon>
        <taxon>Dothideomycetidae</taxon>
        <taxon>Myriangiales</taxon>
        <taxon>Elsinoaceae</taxon>
        <taxon>Elsinoe</taxon>
    </lineage>
</organism>